<dbReference type="InterPro" id="IPR008906">
    <property type="entry name" value="HATC_C_dom"/>
</dbReference>
<accession>A0A2P4YG70</accession>
<protein>
    <recommendedName>
        <fullName evidence="2">HAT C-terminal dimerisation domain-containing protein</fullName>
    </recommendedName>
</protein>
<evidence type="ECO:0000259" key="2">
    <source>
        <dbReference type="Pfam" id="PF05699"/>
    </source>
</evidence>
<name>A0A2P4YG70_9STRA</name>
<dbReference type="EMBL" id="NCKW01003391">
    <property type="protein sequence ID" value="POM76812.1"/>
    <property type="molecule type" value="Genomic_DNA"/>
</dbReference>
<evidence type="ECO:0000313" key="3">
    <source>
        <dbReference type="EMBL" id="POM76812.1"/>
    </source>
</evidence>
<keyword evidence="4" id="KW-1185">Reference proteome</keyword>
<dbReference type="AlphaFoldDB" id="A0A2P4YG70"/>
<feature type="domain" description="HAT C-terminal dimerisation" evidence="2">
    <location>
        <begin position="98"/>
        <end position="175"/>
    </location>
</feature>
<comment type="caution">
    <text evidence="3">The sequence shown here is derived from an EMBL/GenBank/DDBJ whole genome shotgun (WGS) entry which is preliminary data.</text>
</comment>
<organism evidence="3 4">
    <name type="scientific">Phytophthora palmivora</name>
    <dbReference type="NCBI Taxonomy" id="4796"/>
    <lineage>
        <taxon>Eukaryota</taxon>
        <taxon>Sar</taxon>
        <taxon>Stramenopiles</taxon>
        <taxon>Oomycota</taxon>
        <taxon>Peronosporomycetes</taxon>
        <taxon>Peronosporales</taxon>
        <taxon>Peronosporaceae</taxon>
        <taxon>Phytophthora</taxon>
    </lineage>
</organism>
<evidence type="ECO:0000256" key="1">
    <source>
        <dbReference type="SAM" id="MobiDB-lite"/>
    </source>
</evidence>
<feature type="region of interest" description="Disordered" evidence="1">
    <location>
        <begin position="1"/>
        <end position="26"/>
    </location>
</feature>
<dbReference type="Pfam" id="PF05699">
    <property type="entry name" value="Dimer_Tnp_hAT"/>
    <property type="match status" value="1"/>
</dbReference>
<dbReference type="GO" id="GO:0046983">
    <property type="term" value="F:protein dimerization activity"/>
    <property type="evidence" value="ECO:0007669"/>
    <property type="project" value="InterPro"/>
</dbReference>
<reference evidence="3 4" key="1">
    <citation type="journal article" date="2017" name="Genome Biol. Evol.">
        <title>Phytophthora megakarya and P. palmivora, closely related causal agents of cacao black pod rot, underwent increases in genome sizes and gene numbers by different mechanisms.</title>
        <authorList>
            <person name="Ali S.S."/>
            <person name="Shao J."/>
            <person name="Lary D.J."/>
            <person name="Kronmiller B."/>
            <person name="Shen D."/>
            <person name="Strem M.D."/>
            <person name="Amoako-Attah I."/>
            <person name="Akrofi A.Y."/>
            <person name="Begoude B.A."/>
            <person name="Ten Hoopen G.M."/>
            <person name="Coulibaly K."/>
            <person name="Kebe B.I."/>
            <person name="Melnick R.L."/>
            <person name="Guiltinan M.J."/>
            <person name="Tyler B.M."/>
            <person name="Meinhardt L.W."/>
            <person name="Bailey B.A."/>
        </authorList>
    </citation>
    <scope>NUCLEOTIDE SEQUENCE [LARGE SCALE GENOMIC DNA]</scope>
    <source>
        <strain evidence="4">sbr112.9</strain>
    </source>
</reference>
<evidence type="ECO:0000313" key="4">
    <source>
        <dbReference type="Proteomes" id="UP000237271"/>
    </source>
</evidence>
<proteinExistence type="predicted"/>
<gene>
    <name evidence="3" type="ORF">PHPALM_5907</name>
</gene>
<dbReference type="Proteomes" id="UP000237271">
    <property type="component" value="Unassembled WGS sequence"/>
</dbReference>
<sequence>MVDGKRSAPISETNQAEKEDKKTAKQIQPHLLCGEEVSQQSDVNSVEDAINKEADAEVERWLNLRIEWAEVAKQQIANDTNRKQVLAKLTMRSREKKNVWNVEQLCQHIDVCRWFAEYGENTFPSIAKLVRVWLGRSSSTAFQERVFSTGSIVMSSLRTRTANERAQRQLVLRHNRAEIERMESSQRELW</sequence>
<dbReference type="OrthoDB" id="120088at2759"/>